<feature type="transmembrane region" description="Helical" evidence="6">
    <location>
        <begin position="113"/>
        <end position="133"/>
    </location>
</feature>
<dbReference type="InterPro" id="IPR052053">
    <property type="entry name" value="IM_YidH-like"/>
</dbReference>
<keyword evidence="3 6" id="KW-0812">Transmembrane</keyword>
<evidence type="ECO:0000313" key="9">
    <source>
        <dbReference type="Proteomes" id="UP000535491"/>
    </source>
</evidence>
<dbReference type="Pfam" id="PF02656">
    <property type="entry name" value="DUF202"/>
    <property type="match status" value="1"/>
</dbReference>
<dbReference type="PANTHER" id="PTHR34187">
    <property type="entry name" value="FGR18P"/>
    <property type="match status" value="1"/>
</dbReference>
<name>A0A7W1WUP6_9BACL</name>
<dbReference type="Proteomes" id="UP000535491">
    <property type="component" value="Unassembled WGS sequence"/>
</dbReference>
<feature type="transmembrane region" description="Helical" evidence="6">
    <location>
        <begin position="70"/>
        <end position="92"/>
    </location>
</feature>
<accession>A0A7W1WUP6</accession>
<evidence type="ECO:0000313" key="8">
    <source>
        <dbReference type="EMBL" id="MBA4496342.1"/>
    </source>
</evidence>
<dbReference type="PANTHER" id="PTHR34187:SF2">
    <property type="entry name" value="DUF202 DOMAIN-CONTAINING PROTEIN"/>
    <property type="match status" value="1"/>
</dbReference>
<gene>
    <name evidence="8" type="ORF">H1191_18930</name>
</gene>
<evidence type="ECO:0000256" key="1">
    <source>
        <dbReference type="ARBA" id="ARBA00004651"/>
    </source>
</evidence>
<dbReference type="InterPro" id="IPR003807">
    <property type="entry name" value="DUF202"/>
</dbReference>
<comment type="subcellular location">
    <subcellularLocation>
        <location evidence="1">Cell membrane</location>
        <topology evidence="1">Multi-pass membrane protein</topology>
    </subcellularLocation>
</comment>
<organism evidence="8 9">
    <name type="scientific">Paenactinomyces guangxiensis</name>
    <dbReference type="NCBI Taxonomy" id="1490290"/>
    <lineage>
        <taxon>Bacteria</taxon>
        <taxon>Bacillati</taxon>
        <taxon>Bacillota</taxon>
        <taxon>Bacilli</taxon>
        <taxon>Bacillales</taxon>
        <taxon>Thermoactinomycetaceae</taxon>
        <taxon>Paenactinomyces</taxon>
    </lineage>
</organism>
<dbReference type="GO" id="GO:0005886">
    <property type="term" value="C:plasma membrane"/>
    <property type="evidence" value="ECO:0007669"/>
    <property type="project" value="UniProtKB-SubCell"/>
</dbReference>
<dbReference type="AlphaFoldDB" id="A0A7W1WUP6"/>
<evidence type="ECO:0000259" key="7">
    <source>
        <dbReference type="Pfam" id="PF02656"/>
    </source>
</evidence>
<evidence type="ECO:0000256" key="5">
    <source>
        <dbReference type="ARBA" id="ARBA00023136"/>
    </source>
</evidence>
<feature type="domain" description="DUF202" evidence="7">
    <location>
        <begin position="28"/>
        <end position="99"/>
    </location>
</feature>
<keyword evidence="2" id="KW-1003">Cell membrane</keyword>
<keyword evidence="5 6" id="KW-0472">Membrane</keyword>
<keyword evidence="9" id="KW-1185">Reference proteome</keyword>
<evidence type="ECO:0000256" key="4">
    <source>
        <dbReference type="ARBA" id="ARBA00022989"/>
    </source>
</evidence>
<protein>
    <submittedName>
        <fullName evidence="8">DUF202 domain-containing protein</fullName>
    </submittedName>
</protein>
<reference evidence="8 9" key="1">
    <citation type="submission" date="2020-07" db="EMBL/GenBank/DDBJ databases">
        <authorList>
            <person name="Feng H."/>
        </authorList>
    </citation>
    <scope>NUCLEOTIDE SEQUENCE [LARGE SCALE GENOMIC DNA]</scope>
    <source>
        <strain evidence="9">s-10</strain>
    </source>
</reference>
<evidence type="ECO:0000256" key="2">
    <source>
        <dbReference type="ARBA" id="ARBA00022475"/>
    </source>
</evidence>
<dbReference type="RefSeq" id="WP_181754682.1">
    <property type="nucleotide sequence ID" value="NZ_JACEIQ010000031.1"/>
</dbReference>
<evidence type="ECO:0000256" key="6">
    <source>
        <dbReference type="SAM" id="Phobius"/>
    </source>
</evidence>
<keyword evidence="4 6" id="KW-1133">Transmembrane helix</keyword>
<comment type="caution">
    <text evidence="8">The sequence shown here is derived from an EMBL/GenBank/DDBJ whole genome shotgun (WGS) entry which is preliminary data.</text>
</comment>
<evidence type="ECO:0000256" key="3">
    <source>
        <dbReference type="ARBA" id="ARBA00022692"/>
    </source>
</evidence>
<feature type="transmembrane region" description="Helical" evidence="6">
    <location>
        <begin position="36"/>
        <end position="58"/>
    </location>
</feature>
<sequence>MSVRHHRYSRDLKSKEQTTTIDSKYIQQHLANERTYLAWVRTAITIMGVGYLAAKLHFFSTMVSSDTGNLLAQLIGLAAIIVGVIIIVYATVNYSAKRRGINSQTFIAPSASLIFFTGSVVTLSFLFLAYLLAV</sequence>
<proteinExistence type="predicted"/>
<dbReference type="EMBL" id="JACEIQ010000031">
    <property type="protein sequence ID" value="MBA4496342.1"/>
    <property type="molecule type" value="Genomic_DNA"/>
</dbReference>